<proteinExistence type="predicted"/>
<accession>A0A1G1ZPD2</accession>
<dbReference type="CDD" id="cd02976">
    <property type="entry name" value="NrdH"/>
    <property type="match status" value="1"/>
</dbReference>
<dbReference type="PANTHER" id="PTHR34386:SF1">
    <property type="entry name" value="GLUTAREDOXIN-LIKE PROTEIN NRDH"/>
    <property type="match status" value="1"/>
</dbReference>
<evidence type="ECO:0000313" key="3">
    <source>
        <dbReference type="Proteomes" id="UP000177942"/>
    </source>
</evidence>
<feature type="domain" description="Glutaredoxin" evidence="1">
    <location>
        <begin position="4"/>
        <end position="62"/>
    </location>
</feature>
<evidence type="ECO:0000313" key="2">
    <source>
        <dbReference type="EMBL" id="OGY66341.1"/>
    </source>
</evidence>
<dbReference type="AlphaFoldDB" id="A0A1G1ZPD2"/>
<dbReference type="InterPro" id="IPR002109">
    <property type="entry name" value="Glutaredoxin"/>
</dbReference>
<name>A0A1G1ZPD2_9BACT</name>
<dbReference type="NCBIfam" id="TIGR02196">
    <property type="entry name" value="GlrX_YruB"/>
    <property type="match status" value="1"/>
</dbReference>
<reference evidence="2 3" key="1">
    <citation type="journal article" date="2016" name="Nat. Commun.">
        <title>Thousands of microbial genomes shed light on interconnected biogeochemical processes in an aquifer system.</title>
        <authorList>
            <person name="Anantharaman K."/>
            <person name="Brown C.T."/>
            <person name="Hug L.A."/>
            <person name="Sharon I."/>
            <person name="Castelle C.J."/>
            <person name="Probst A.J."/>
            <person name="Thomas B.C."/>
            <person name="Singh A."/>
            <person name="Wilkins M.J."/>
            <person name="Karaoz U."/>
            <person name="Brodie E.L."/>
            <person name="Williams K.H."/>
            <person name="Hubbard S.S."/>
            <person name="Banfield J.F."/>
        </authorList>
    </citation>
    <scope>NUCLEOTIDE SEQUENCE [LARGE SCALE GENOMIC DNA]</scope>
</reference>
<dbReference type="SUPFAM" id="SSF52833">
    <property type="entry name" value="Thioredoxin-like"/>
    <property type="match status" value="1"/>
</dbReference>
<gene>
    <name evidence="2" type="ORF">A3A16_00320</name>
</gene>
<dbReference type="EMBL" id="MHJJ01000002">
    <property type="protein sequence ID" value="OGY66341.1"/>
    <property type="molecule type" value="Genomic_DNA"/>
</dbReference>
<dbReference type="STRING" id="1798407.A3A16_00320"/>
<dbReference type="PANTHER" id="PTHR34386">
    <property type="entry name" value="GLUTAREDOXIN"/>
    <property type="match status" value="1"/>
</dbReference>
<sequence>MKSIKIYSTPACVYCKMAKDFFKKNNIQYEEYNVAEDEKAREEMVEKSHQLGVPVIDIGGEIFVGFNRADLEKALELK</sequence>
<dbReference type="GO" id="GO:0009055">
    <property type="term" value="F:electron transfer activity"/>
    <property type="evidence" value="ECO:0007669"/>
    <property type="project" value="TreeGrafter"/>
</dbReference>
<dbReference type="Proteomes" id="UP000177942">
    <property type="component" value="Unassembled WGS sequence"/>
</dbReference>
<dbReference type="GO" id="GO:0045454">
    <property type="term" value="P:cell redox homeostasis"/>
    <property type="evidence" value="ECO:0007669"/>
    <property type="project" value="TreeGrafter"/>
</dbReference>
<dbReference type="InterPro" id="IPR011911">
    <property type="entry name" value="GlrX_YruB"/>
</dbReference>
<dbReference type="PROSITE" id="PS51354">
    <property type="entry name" value="GLUTAREDOXIN_2"/>
    <property type="match status" value="1"/>
</dbReference>
<dbReference type="InterPro" id="IPR036249">
    <property type="entry name" value="Thioredoxin-like_sf"/>
</dbReference>
<dbReference type="Gene3D" id="3.40.30.10">
    <property type="entry name" value="Glutaredoxin"/>
    <property type="match status" value="1"/>
</dbReference>
<protein>
    <submittedName>
        <fullName evidence="2">NrdH-redoxin</fullName>
    </submittedName>
</protein>
<dbReference type="Pfam" id="PF00462">
    <property type="entry name" value="Glutaredoxin"/>
    <property type="match status" value="1"/>
</dbReference>
<evidence type="ECO:0000259" key="1">
    <source>
        <dbReference type="Pfam" id="PF00462"/>
    </source>
</evidence>
<comment type="caution">
    <text evidence="2">The sequence shown here is derived from an EMBL/GenBank/DDBJ whole genome shotgun (WGS) entry which is preliminary data.</text>
</comment>
<dbReference type="InterPro" id="IPR051548">
    <property type="entry name" value="Grx-like_ET"/>
</dbReference>
<organism evidence="2 3">
    <name type="scientific">Candidatus Harrisonbacteria bacterium RIFCSPLOWO2_01_FULL_44_18</name>
    <dbReference type="NCBI Taxonomy" id="1798407"/>
    <lineage>
        <taxon>Bacteria</taxon>
        <taxon>Candidatus Harrisoniibacteriota</taxon>
    </lineage>
</organism>